<organism evidence="6 7">
    <name type="scientific">Blomia tropicalis</name>
    <name type="common">Mite</name>
    <dbReference type="NCBI Taxonomy" id="40697"/>
    <lineage>
        <taxon>Eukaryota</taxon>
        <taxon>Metazoa</taxon>
        <taxon>Ecdysozoa</taxon>
        <taxon>Arthropoda</taxon>
        <taxon>Chelicerata</taxon>
        <taxon>Arachnida</taxon>
        <taxon>Acari</taxon>
        <taxon>Acariformes</taxon>
        <taxon>Sarcoptiformes</taxon>
        <taxon>Astigmata</taxon>
        <taxon>Glycyphagoidea</taxon>
        <taxon>Echimyopodidae</taxon>
        <taxon>Blomia</taxon>
    </lineage>
</organism>
<protein>
    <recommendedName>
        <fullName evidence="8">Prefoldin subunit 2</fullName>
    </recommendedName>
</protein>
<gene>
    <name evidence="6" type="ORF">RDWZM_002843</name>
</gene>
<keyword evidence="3" id="KW-0143">Chaperone</keyword>
<evidence type="ECO:0000256" key="5">
    <source>
        <dbReference type="SAM" id="MobiDB-lite"/>
    </source>
</evidence>
<comment type="subunit">
    <text evidence="2">Heterohexamer of two PFD-alpha type and four PFD-beta type subunits.</text>
</comment>
<dbReference type="FunFam" id="1.10.287.370:FF:000002">
    <property type="entry name" value="Prefoldin subunit 2"/>
    <property type="match status" value="1"/>
</dbReference>
<proteinExistence type="inferred from homology"/>
<dbReference type="GO" id="GO:0006457">
    <property type="term" value="P:protein folding"/>
    <property type="evidence" value="ECO:0007669"/>
    <property type="project" value="InterPro"/>
</dbReference>
<dbReference type="Gene3D" id="1.10.287.370">
    <property type="match status" value="1"/>
</dbReference>
<evidence type="ECO:0000256" key="4">
    <source>
        <dbReference type="ARBA" id="ARBA00024667"/>
    </source>
</evidence>
<sequence length="154" mass="16895">MASTSAPQVIQLPAGKSPAQMKSLINDLNKMRSEQRAIGTKLTEIEGDLNEHRIVLEALKAVDPERKCFRMVGGVLIEKKVKDIIPDLEKNYNLIQKTVETYQAKFQEKGSQINEHVKTNNLGALLRSTNDSESASTGSQTAKTSSKPSTSVLV</sequence>
<comment type="similarity">
    <text evidence="1">Belongs to the prefoldin subunit beta family.</text>
</comment>
<accession>A0A9Q0MDI9</accession>
<dbReference type="OMA" id="CFKMIGG"/>
<dbReference type="PANTHER" id="PTHR13303">
    <property type="entry name" value="PREFOLDIN SUBUNIT 2"/>
    <property type="match status" value="1"/>
</dbReference>
<dbReference type="Proteomes" id="UP001142055">
    <property type="component" value="Chromosome 1"/>
</dbReference>
<reference evidence="6" key="1">
    <citation type="submission" date="2022-12" db="EMBL/GenBank/DDBJ databases">
        <title>Genome assemblies of Blomia tropicalis.</title>
        <authorList>
            <person name="Cui Y."/>
        </authorList>
    </citation>
    <scope>NUCLEOTIDE SEQUENCE</scope>
    <source>
        <tissue evidence="6">Adult mites</tissue>
    </source>
</reference>
<evidence type="ECO:0000256" key="3">
    <source>
        <dbReference type="ARBA" id="ARBA00023186"/>
    </source>
</evidence>
<dbReference type="SUPFAM" id="SSF46579">
    <property type="entry name" value="Prefoldin"/>
    <property type="match status" value="1"/>
</dbReference>
<evidence type="ECO:0008006" key="8">
    <source>
        <dbReference type="Google" id="ProtNLM"/>
    </source>
</evidence>
<name>A0A9Q0MDI9_BLOTA</name>
<dbReference type="GO" id="GO:0051082">
    <property type="term" value="F:unfolded protein binding"/>
    <property type="evidence" value="ECO:0007669"/>
    <property type="project" value="InterPro"/>
</dbReference>
<evidence type="ECO:0000313" key="6">
    <source>
        <dbReference type="EMBL" id="KAJ6224298.1"/>
    </source>
</evidence>
<evidence type="ECO:0000256" key="2">
    <source>
        <dbReference type="ARBA" id="ARBA00011695"/>
    </source>
</evidence>
<dbReference type="AlphaFoldDB" id="A0A9Q0MDI9"/>
<keyword evidence="7" id="KW-1185">Reference proteome</keyword>
<comment type="function">
    <text evidence="4">Binds specifically to cytosolic chaperonin (c-CPN) and transfers target proteins to it. Binds to nascent polypeptide chain and promotes folding in an environment in which there are many competing pathways for nonnative proteins.</text>
</comment>
<dbReference type="Pfam" id="PF01920">
    <property type="entry name" value="Prefoldin_2"/>
    <property type="match status" value="1"/>
</dbReference>
<feature type="region of interest" description="Disordered" evidence="5">
    <location>
        <begin position="129"/>
        <end position="154"/>
    </location>
</feature>
<dbReference type="OrthoDB" id="29646at2759"/>
<evidence type="ECO:0000313" key="7">
    <source>
        <dbReference type="Proteomes" id="UP001142055"/>
    </source>
</evidence>
<dbReference type="CDD" id="cd23163">
    <property type="entry name" value="Prefoldin_2"/>
    <property type="match status" value="1"/>
</dbReference>
<dbReference type="EMBL" id="JAPWDV010000001">
    <property type="protein sequence ID" value="KAJ6224298.1"/>
    <property type="molecule type" value="Genomic_DNA"/>
</dbReference>
<dbReference type="InterPro" id="IPR002777">
    <property type="entry name" value="PFD_beta-like"/>
</dbReference>
<dbReference type="InterPro" id="IPR027235">
    <property type="entry name" value="PFD2"/>
</dbReference>
<evidence type="ECO:0000256" key="1">
    <source>
        <dbReference type="ARBA" id="ARBA00008045"/>
    </source>
</evidence>
<dbReference type="InterPro" id="IPR009053">
    <property type="entry name" value="Prefoldin"/>
</dbReference>
<comment type="caution">
    <text evidence="6">The sequence shown here is derived from an EMBL/GenBank/DDBJ whole genome shotgun (WGS) entry which is preliminary data.</text>
</comment>
<dbReference type="GO" id="GO:0016272">
    <property type="term" value="C:prefoldin complex"/>
    <property type="evidence" value="ECO:0007669"/>
    <property type="project" value="InterPro"/>
</dbReference>